<accession>A0ABV8WYR2</accession>
<proteinExistence type="predicted"/>
<name>A0ABV8WYR2_9BACI</name>
<dbReference type="Gene3D" id="3.40.50.2000">
    <property type="entry name" value="Glycogen Phosphorylase B"/>
    <property type="match status" value="1"/>
</dbReference>
<dbReference type="SUPFAM" id="SSF53756">
    <property type="entry name" value="UDP-Glycosyltransferase/glycogen phosphorylase"/>
    <property type="match status" value="1"/>
</dbReference>
<evidence type="ECO:0008006" key="3">
    <source>
        <dbReference type="Google" id="ProtNLM"/>
    </source>
</evidence>
<evidence type="ECO:0000313" key="1">
    <source>
        <dbReference type="EMBL" id="MFC4403541.1"/>
    </source>
</evidence>
<protein>
    <recommendedName>
        <fullName evidence="3">Glycosyltransferase</fullName>
    </recommendedName>
</protein>
<gene>
    <name evidence="1" type="ORF">ACFOY7_10660</name>
</gene>
<dbReference type="EMBL" id="JBHSDT010000004">
    <property type="protein sequence ID" value="MFC4403541.1"/>
    <property type="molecule type" value="Genomic_DNA"/>
</dbReference>
<reference evidence="2" key="1">
    <citation type="journal article" date="2019" name="Int. J. Syst. Evol. Microbiol.">
        <title>The Global Catalogue of Microorganisms (GCM) 10K type strain sequencing project: providing services to taxonomists for standard genome sequencing and annotation.</title>
        <authorList>
            <consortium name="The Broad Institute Genomics Platform"/>
            <consortium name="The Broad Institute Genome Sequencing Center for Infectious Disease"/>
            <person name="Wu L."/>
            <person name="Ma J."/>
        </authorList>
    </citation>
    <scope>NUCLEOTIDE SEQUENCE [LARGE SCALE GENOMIC DNA]</scope>
    <source>
        <strain evidence="2">CCUG 37865</strain>
    </source>
</reference>
<keyword evidence="2" id="KW-1185">Reference proteome</keyword>
<dbReference type="RefSeq" id="WP_390252030.1">
    <property type="nucleotide sequence ID" value="NZ_JBHSDT010000004.1"/>
</dbReference>
<organism evidence="1 2">
    <name type="scientific">Gracilibacillus xinjiangensis</name>
    <dbReference type="NCBI Taxonomy" id="1193282"/>
    <lineage>
        <taxon>Bacteria</taxon>
        <taxon>Bacillati</taxon>
        <taxon>Bacillota</taxon>
        <taxon>Bacilli</taxon>
        <taxon>Bacillales</taxon>
        <taxon>Bacillaceae</taxon>
        <taxon>Gracilibacillus</taxon>
    </lineage>
</organism>
<sequence>MKKIVISIISDLIKVDEESLSDLYRFFSDRNYTIEQFIDVGNEIQIDHLPLLIDQIKTNYSEQLSRVVVISNIKPLLLSWYRCYNTLTDDFVFFVNSDESTRNYSKQLDIVTFLSDLDDKSIEQEYLLGKIYFSNLNVDSGFGNFMLTNRRYRFFNSLANFSEVNAKPQISQKNYTFRKNDYFFKIPGVNTRKSIDLIEEVTHNFLTIDQNLLAFVEETDSELMFHLFHTISNFNYQTKQKYTDLNKLMELYSKFSINKQRTFYDNFKYFIKKNNISFKEKMSFFTVLVKLEGTKDIILQDIMLEIKNDTDHIQYHYPLVINSLFYISKEGVKKYPDVINDRMEIIERITNQYKPELTKKLKNKKETKKIKKIAIVTSQIISLKHSPSLLTLTIAKYLKRIDSSLEISIFVDDTYIHCKDELVFPNLYYSSPSHKQSQEHKEFLEGQGIKIKYSSPYSNRKSKIQNEVSEIIDFNPDVIYLMGADFSLRSWILAKIIPVVVMSMSPEPSNFKYGQIYTTKYDLNRINYNLDKFNIDNKRRYKQLIHMEESYNSIPKNIKPTIELNSDKFIIVTVGNRLDADIDATFLEIIQEFISKHQDVIWYLIGNAEHKLVRKFLKKEVQGKQVCFIPYEHDLKSFFKKCDVYINPFCEGNGRIGRLAASVKLPIISHDGISDISEDIGYERAVSKKDYGEELLRMYSSKEYRVKSGNEIYDRIEKRSPELWANQLLRLFNKLIEN</sequence>
<comment type="caution">
    <text evidence="1">The sequence shown here is derived from an EMBL/GenBank/DDBJ whole genome shotgun (WGS) entry which is preliminary data.</text>
</comment>
<dbReference type="Proteomes" id="UP001595882">
    <property type="component" value="Unassembled WGS sequence"/>
</dbReference>
<evidence type="ECO:0000313" key="2">
    <source>
        <dbReference type="Proteomes" id="UP001595882"/>
    </source>
</evidence>